<evidence type="ECO:0000313" key="2">
    <source>
        <dbReference type="EMBL" id="KAJ1162857.1"/>
    </source>
</evidence>
<evidence type="ECO:0000313" key="3">
    <source>
        <dbReference type="Proteomes" id="UP001066276"/>
    </source>
</evidence>
<dbReference type="EMBL" id="JANPWB010000008">
    <property type="protein sequence ID" value="KAJ1162857.1"/>
    <property type="molecule type" value="Genomic_DNA"/>
</dbReference>
<comment type="caution">
    <text evidence="2">The sequence shown here is derived from an EMBL/GenBank/DDBJ whole genome shotgun (WGS) entry which is preliminary data.</text>
</comment>
<keyword evidence="3" id="KW-1185">Reference proteome</keyword>
<dbReference type="Proteomes" id="UP001066276">
    <property type="component" value="Chromosome 4_2"/>
</dbReference>
<protein>
    <submittedName>
        <fullName evidence="2">Uncharacterized protein</fullName>
    </submittedName>
</protein>
<dbReference type="AlphaFoldDB" id="A0AAV7SEX8"/>
<gene>
    <name evidence="2" type="ORF">NDU88_003322</name>
</gene>
<name>A0AAV7SEX8_PLEWA</name>
<accession>A0AAV7SEX8</accession>
<sequence>MGERLDRQQTQLEDDEERISGLEDGTTKVVTRLEKVEARLRTVAIKHEDLEARGGRNNLRIVSIEETTPAEWTFLWRACSQTSNAIKTSTFVVDPHQGQWHNS</sequence>
<organism evidence="2 3">
    <name type="scientific">Pleurodeles waltl</name>
    <name type="common">Iberian ribbed newt</name>
    <dbReference type="NCBI Taxonomy" id="8319"/>
    <lineage>
        <taxon>Eukaryota</taxon>
        <taxon>Metazoa</taxon>
        <taxon>Chordata</taxon>
        <taxon>Craniata</taxon>
        <taxon>Vertebrata</taxon>
        <taxon>Euteleostomi</taxon>
        <taxon>Amphibia</taxon>
        <taxon>Batrachia</taxon>
        <taxon>Caudata</taxon>
        <taxon>Salamandroidea</taxon>
        <taxon>Salamandridae</taxon>
        <taxon>Pleurodelinae</taxon>
        <taxon>Pleurodeles</taxon>
    </lineage>
</organism>
<feature type="region of interest" description="Disordered" evidence="1">
    <location>
        <begin position="1"/>
        <end position="24"/>
    </location>
</feature>
<reference evidence="2" key="1">
    <citation type="journal article" date="2022" name="bioRxiv">
        <title>Sequencing and chromosome-scale assembly of the giantPleurodeles waltlgenome.</title>
        <authorList>
            <person name="Brown T."/>
            <person name="Elewa A."/>
            <person name="Iarovenko S."/>
            <person name="Subramanian E."/>
            <person name="Araus A.J."/>
            <person name="Petzold A."/>
            <person name="Susuki M."/>
            <person name="Suzuki K.-i.T."/>
            <person name="Hayashi T."/>
            <person name="Toyoda A."/>
            <person name="Oliveira C."/>
            <person name="Osipova E."/>
            <person name="Leigh N.D."/>
            <person name="Simon A."/>
            <person name="Yun M.H."/>
        </authorList>
    </citation>
    <scope>NUCLEOTIDE SEQUENCE</scope>
    <source>
        <strain evidence="2">20211129_DDA</strain>
        <tissue evidence="2">Liver</tissue>
    </source>
</reference>
<evidence type="ECO:0000256" key="1">
    <source>
        <dbReference type="SAM" id="MobiDB-lite"/>
    </source>
</evidence>
<proteinExistence type="predicted"/>